<name>A0A841HZ66_9DEIO</name>
<keyword evidence="2" id="KW-0812">Transmembrane</keyword>
<protein>
    <recommendedName>
        <fullName evidence="5">Heat induced stress protein YflT</fullName>
    </recommendedName>
</protein>
<organism evidence="3 4">
    <name type="scientific">Deinobacterium chartae</name>
    <dbReference type="NCBI Taxonomy" id="521158"/>
    <lineage>
        <taxon>Bacteria</taxon>
        <taxon>Thermotogati</taxon>
        <taxon>Deinococcota</taxon>
        <taxon>Deinococci</taxon>
        <taxon>Deinococcales</taxon>
        <taxon>Deinococcaceae</taxon>
        <taxon>Deinobacterium</taxon>
    </lineage>
</organism>
<feature type="region of interest" description="Disordered" evidence="1">
    <location>
        <begin position="184"/>
        <end position="204"/>
    </location>
</feature>
<dbReference type="EMBL" id="JACHHG010000002">
    <property type="protein sequence ID" value="MBB6097192.1"/>
    <property type="molecule type" value="Genomic_DNA"/>
</dbReference>
<dbReference type="RefSeq" id="WP_183984377.1">
    <property type="nucleotide sequence ID" value="NZ_JACHHG010000002.1"/>
</dbReference>
<reference evidence="3 4" key="1">
    <citation type="submission" date="2020-08" db="EMBL/GenBank/DDBJ databases">
        <title>Genomic Encyclopedia of Type Strains, Phase IV (KMG-IV): sequencing the most valuable type-strain genomes for metagenomic binning, comparative biology and taxonomic classification.</title>
        <authorList>
            <person name="Goeker M."/>
        </authorList>
    </citation>
    <scope>NUCLEOTIDE SEQUENCE [LARGE SCALE GENOMIC DNA]</scope>
    <source>
        <strain evidence="3 4">DSM 21458</strain>
    </source>
</reference>
<sequence length="204" mass="20869">MNTALALFEDHHRAEQALQNLLDQGFNRESLGFAMLDNIKELEVAEATGVAPDDGAPQGSATNAARTSARGAAIGGALALPALIGMALVPGVGALAVAGAFAVAMGVGGGAAVGGAVGALSGSDGGDFVQRLVRFGVPEEEARIYFQGLKGGGVLVYVDDASEERVDQALQILKDAGAVDMQQRLASESRMEQQASKESDSYQH</sequence>
<evidence type="ECO:0000313" key="4">
    <source>
        <dbReference type="Proteomes" id="UP000569951"/>
    </source>
</evidence>
<dbReference type="AlphaFoldDB" id="A0A841HZ66"/>
<proteinExistence type="predicted"/>
<evidence type="ECO:0008006" key="5">
    <source>
        <dbReference type="Google" id="ProtNLM"/>
    </source>
</evidence>
<feature type="transmembrane region" description="Helical" evidence="2">
    <location>
        <begin position="71"/>
        <end position="89"/>
    </location>
</feature>
<evidence type="ECO:0000256" key="2">
    <source>
        <dbReference type="SAM" id="Phobius"/>
    </source>
</evidence>
<keyword evidence="4" id="KW-1185">Reference proteome</keyword>
<evidence type="ECO:0000256" key="1">
    <source>
        <dbReference type="SAM" id="MobiDB-lite"/>
    </source>
</evidence>
<dbReference type="PANTHER" id="PTHR36109:SF2">
    <property type="entry name" value="MEMBRANE PROTEIN"/>
    <property type="match status" value="1"/>
</dbReference>
<evidence type="ECO:0000313" key="3">
    <source>
        <dbReference type="EMBL" id="MBB6097192.1"/>
    </source>
</evidence>
<comment type="caution">
    <text evidence="3">The sequence shown here is derived from an EMBL/GenBank/DDBJ whole genome shotgun (WGS) entry which is preliminary data.</text>
</comment>
<gene>
    <name evidence="3" type="ORF">HNR42_000606</name>
</gene>
<dbReference type="PANTHER" id="PTHR36109">
    <property type="entry name" value="MEMBRANE PROTEIN-RELATED"/>
    <property type="match status" value="1"/>
</dbReference>
<feature type="compositionally biased region" description="Basic and acidic residues" evidence="1">
    <location>
        <begin position="187"/>
        <end position="204"/>
    </location>
</feature>
<feature type="transmembrane region" description="Helical" evidence="2">
    <location>
        <begin position="95"/>
        <end position="121"/>
    </location>
</feature>
<keyword evidence="2" id="KW-0472">Membrane</keyword>
<dbReference type="InterPro" id="IPR052948">
    <property type="entry name" value="Low_temp-induced_all0457"/>
</dbReference>
<keyword evidence="2" id="KW-1133">Transmembrane helix</keyword>
<accession>A0A841HZ66</accession>
<dbReference type="Proteomes" id="UP000569951">
    <property type="component" value="Unassembled WGS sequence"/>
</dbReference>